<organism evidence="3 4">
    <name type="scientific">Caerostris extrusa</name>
    <name type="common">Bark spider</name>
    <name type="synonym">Caerostris bankana</name>
    <dbReference type="NCBI Taxonomy" id="172846"/>
    <lineage>
        <taxon>Eukaryota</taxon>
        <taxon>Metazoa</taxon>
        <taxon>Ecdysozoa</taxon>
        <taxon>Arthropoda</taxon>
        <taxon>Chelicerata</taxon>
        <taxon>Arachnida</taxon>
        <taxon>Araneae</taxon>
        <taxon>Araneomorphae</taxon>
        <taxon>Entelegynae</taxon>
        <taxon>Araneoidea</taxon>
        <taxon>Araneidae</taxon>
        <taxon>Caerostris</taxon>
    </lineage>
</organism>
<keyword evidence="2" id="KW-0732">Signal</keyword>
<feature type="compositionally biased region" description="Polar residues" evidence="1">
    <location>
        <begin position="72"/>
        <end position="82"/>
    </location>
</feature>
<evidence type="ECO:0008006" key="5">
    <source>
        <dbReference type="Google" id="ProtNLM"/>
    </source>
</evidence>
<reference evidence="3 4" key="1">
    <citation type="submission" date="2021-06" db="EMBL/GenBank/DDBJ databases">
        <title>Caerostris extrusa draft genome.</title>
        <authorList>
            <person name="Kono N."/>
            <person name="Arakawa K."/>
        </authorList>
    </citation>
    <scope>NUCLEOTIDE SEQUENCE [LARGE SCALE GENOMIC DNA]</scope>
</reference>
<evidence type="ECO:0000256" key="1">
    <source>
        <dbReference type="SAM" id="MobiDB-lite"/>
    </source>
</evidence>
<feature type="chain" id="PRO_5043596091" description="Secreted protein" evidence="2">
    <location>
        <begin position="24"/>
        <end position="82"/>
    </location>
</feature>
<sequence length="82" mass="9077">MDAASATPFALFSGIRVVAVVLSSPPCCCRRRLPIDTRQQTATRHSERSEHKPKPPRHSRVVPSFPRRLLQTAATQAGKSTR</sequence>
<name>A0AAV4WT16_CAEEX</name>
<accession>A0AAV4WT16</accession>
<feature type="region of interest" description="Disordered" evidence="1">
    <location>
        <begin position="33"/>
        <end position="82"/>
    </location>
</feature>
<feature type="signal peptide" evidence="2">
    <location>
        <begin position="1"/>
        <end position="23"/>
    </location>
</feature>
<protein>
    <recommendedName>
        <fullName evidence="5">Secreted protein</fullName>
    </recommendedName>
</protein>
<dbReference type="Proteomes" id="UP001054945">
    <property type="component" value="Unassembled WGS sequence"/>
</dbReference>
<dbReference type="EMBL" id="BPLR01016733">
    <property type="protein sequence ID" value="GIY86065.1"/>
    <property type="molecule type" value="Genomic_DNA"/>
</dbReference>
<proteinExistence type="predicted"/>
<gene>
    <name evidence="3" type="ORF">CEXT_193721</name>
</gene>
<evidence type="ECO:0000313" key="4">
    <source>
        <dbReference type="Proteomes" id="UP001054945"/>
    </source>
</evidence>
<evidence type="ECO:0000313" key="3">
    <source>
        <dbReference type="EMBL" id="GIY86065.1"/>
    </source>
</evidence>
<evidence type="ECO:0000256" key="2">
    <source>
        <dbReference type="SAM" id="SignalP"/>
    </source>
</evidence>
<comment type="caution">
    <text evidence="3">The sequence shown here is derived from an EMBL/GenBank/DDBJ whole genome shotgun (WGS) entry which is preliminary data.</text>
</comment>
<dbReference type="AlphaFoldDB" id="A0AAV4WT16"/>
<keyword evidence="4" id="KW-1185">Reference proteome</keyword>
<feature type="compositionally biased region" description="Basic and acidic residues" evidence="1">
    <location>
        <begin position="44"/>
        <end position="53"/>
    </location>
</feature>